<proteinExistence type="predicted"/>
<feature type="domain" description="TubC N-terminal docking" evidence="1">
    <location>
        <begin position="7"/>
        <end position="52"/>
    </location>
</feature>
<accession>W8WWD0</accession>
<dbReference type="EMBL" id="HG916765">
    <property type="protein sequence ID" value="CDM23869.1"/>
    <property type="molecule type" value="Genomic_DNA"/>
</dbReference>
<dbReference type="InterPro" id="IPR044894">
    <property type="entry name" value="TubC_N_sf"/>
</dbReference>
<reference evidence="2 3" key="1">
    <citation type="journal article" date="2014" name="BMC Microbiol.">
        <title>The oxygen-independent metabolism of cyclic monoterpenes in Castellaniella defragrans 65Phen.</title>
        <authorList>
            <person name="Petasch J."/>
            <person name="Disch E.M."/>
            <person name="Markert S."/>
            <person name="Becher D."/>
            <person name="Schweder T."/>
            <person name="Huttel B."/>
            <person name="Reinhardt R."/>
            <person name="Harder J."/>
        </authorList>
    </citation>
    <scope>NUCLEOTIDE SEQUENCE [LARGE SCALE GENOMIC DNA]</scope>
    <source>
        <strain evidence="2">65Phen</strain>
    </source>
</reference>
<evidence type="ECO:0000259" key="1">
    <source>
        <dbReference type="Pfam" id="PF18563"/>
    </source>
</evidence>
<dbReference type="HOGENOM" id="CLU_2179094_0_0_4"/>
<dbReference type="OrthoDB" id="8821355at2"/>
<keyword evidence="3" id="KW-1185">Reference proteome</keyword>
<organism evidence="2 3">
    <name type="scientific">Castellaniella defragrans (strain DSM 12143 / CCUG 39792 / 65Phen)</name>
    <name type="common">Alcaligenes defragrans</name>
    <dbReference type="NCBI Taxonomy" id="1437824"/>
    <lineage>
        <taxon>Bacteria</taxon>
        <taxon>Pseudomonadati</taxon>
        <taxon>Pseudomonadota</taxon>
        <taxon>Betaproteobacteria</taxon>
        <taxon>Burkholderiales</taxon>
        <taxon>Alcaligenaceae</taxon>
        <taxon>Castellaniella</taxon>
    </lineage>
</organism>
<name>W8WWD0_CASD6</name>
<protein>
    <recommendedName>
        <fullName evidence="1">TubC N-terminal docking domain-containing protein</fullName>
    </recommendedName>
</protein>
<gene>
    <name evidence="2" type="ORF">BN940_07011</name>
</gene>
<evidence type="ECO:0000313" key="2">
    <source>
        <dbReference type="EMBL" id="CDM23869.1"/>
    </source>
</evidence>
<dbReference type="STRING" id="1437824.BN940_07011"/>
<dbReference type="InterPro" id="IPR041464">
    <property type="entry name" value="TubC_N"/>
</dbReference>
<evidence type="ECO:0000313" key="3">
    <source>
        <dbReference type="Proteomes" id="UP000019805"/>
    </source>
</evidence>
<sequence>MTSAARILDDLRQAGIEPEVLDGNRLAVPAGVLSDDMRHAIRTHKAELIELLLADHAALAARYYLHHFSCATCIAAGQNPHLARCAVGLPLWRVFQSGMRANKQHVQSA</sequence>
<dbReference type="Gene3D" id="1.10.10.1830">
    <property type="entry name" value="Non-ribosomal peptide synthase, adenylation domain"/>
    <property type="match status" value="1"/>
</dbReference>
<dbReference type="KEGG" id="cdn:BN940_07011"/>
<dbReference type="Pfam" id="PF18563">
    <property type="entry name" value="TubC_N"/>
    <property type="match status" value="1"/>
</dbReference>
<dbReference type="Proteomes" id="UP000019805">
    <property type="component" value="Chromosome"/>
</dbReference>
<dbReference type="AlphaFoldDB" id="W8WWD0"/>
<dbReference type="RefSeq" id="WP_043681400.1">
    <property type="nucleotide sequence ID" value="NZ_HG916765.1"/>
</dbReference>